<evidence type="ECO:0000313" key="1">
    <source>
        <dbReference type="EMBL" id="GIX77841.1"/>
    </source>
</evidence>
<keyword evidence="2" id="KW-1185">Reference proteome</keyword>
<dbReference type="EMBL" id="BPLQ01001054">
    <property type="protein sequence ID" value="GIX77841.1"/>
    <property type="molecule type" value="Genomic_DNA"/>
</dbReference>
<accession>A0AAV4N0Z9</accession>
<comment type="caution">
    <text evidence="1">The sequence shown here is derived from an EMBL/GenBank/DDBJ whole genome shotgun (WGS) entry which is preliminary data.</text>
</comment>
<organism evidence="1 2">
    <name type="scientific">Caerostris darwini</name>
    <dbReference type="NCBI Taxonomy" id="1538125"/>
    <lineage>
        <taxon>Eukaryota</taxon>
        <taxon>Metazoa</taxon>
        <taxon>Ecdysozoa</taxon>
        <taxon>Arthropoda</taxon>
        <taxon>Chelicerata</taxon>
        <taxon>Arachnida</taxon>
        <taxon>Araneae</taxon>
        <taxon>Araneomorphae</taxon>
        <taxon>Entelegynae</taxon>
        <taxon>Araneoidea</taxon>
        <taxon>Araneidae</taxon>
        <taxon>Caerostris</taxon>
    </lineage>
</organism>
<sequence>MQDRITIKITHLLFSILRILKSINTYLSYHLHRIGLVTALVIGVPFETPTQSLPPTTPQTLWDARQVDIFSFVKHVPRPRHQITYSAYTLTLLPMFSSFFACIDARTG</sequence>
<protein>
    <submittedName>
        <fullName evidence="1">Uncharacterized protein</fullName>
    </submittedName>
</protein>
<dbReference type="Proteomes" id="UP001054837">
    <property type="component" value="Unassembled WGS sequence"/>
</dbReference>
<evidence type="ECO:0000313" key="2">
    <source>
        <dbReference type="Proteomes" id="UP001054837"/>
    </source>
</evidence>
<proteinExistence type="predicted"/>
<dbReference type="AlphaFoldDB" id="A0AAV4N0Z9"/>
<reference evidence="1 2" key="1">
    <citation type="submission" date="2021-06" db="EMBL/GenBank/DDBJ databases">
        <title>Caerostris darwini draft genome.</title>
        <authorList>
            <person name="Kono N."/>
            <person name="Arakawa K."/>
        </authorList>
    </citation>
    <scope>NUCLEOTIDE SEQUENCE [LARGE SCALE GENOMIC DNA]</scope>
</reference>
<name>A0AAV4N0Z9_9ARAC</name>
<gene>
    <name evidence="1" type="ORF">CDAR_85211</name>
</gene>